<dbReference type="InterPro" id="IPR037069">
    <property type="entry name" value="AcylCoA_DH/ox_N_sf"/>
</dbReference>
<dbReference type="InterPro" id="IPR036250">
    <property type="entry name" value="AcylCo_DH-like_C"/>
</dbReference>
<dbReference type="PANTHER" id="PTHR43884">
    <property type="entry name" value="ACYL-COA DEHYDROGENASE"/>
    <property type="match status" value="1"/>
</dbReference>
<keyword evidence="10" id="KW-1185">Reference proteome</keyword>
<dbReference type="PIRSF" id="PIRSF016578">
    <property type="entry name" value="HsaA"/>
    <property type="match status" value="1"/>
</dbReference>
<dbReference type="Gene3D" id="2.40.110.10">
    <property type="entry name" value="Butyryl-CoA Dehydrogenase, subunit A, domain 2"/>
    <property type="match status" value="1"/>
</dbReference>
<comment type="cofactor">
    <cofactor evidence="1 5">
        <name>FAD</name>
        <dbReference type="ChEBI" id="CHEBI:57692"/>
    </cofactor>
</comment>
<comment type="similarity">
    <text evidence="2 5">Belongs to the acyl-CoA dehydrogenase family.</text>
</comment>
<comment type="caution">
    <text evidence="9">The sequence shown here is derived from an EMBL/GenBank/DDBJ whole genome shotgun (WGS) entry which is preliminary data.</text>
</comment>
<dbReference type="SUPFAM" id="SSF56645">
    <property type="entry name" value="Acyl-CoA dehydrogenase NM domain-like"/>
    <property type="match status" value="1"/>
</dbReference>
<feature type="domain" description="Acyl-CoA dehydrogenase/oxidase N-terminal" evidence="8">
    <location>
        <begin position="6"/>
        <end position="118"/>
    </location>
</feature>
<proteinExistence type="inferred from homology"/>
<feature type="domain" description="Acyl-CoA dehydrogenase/oxidase C-terminal" evidence="6">
    <location>
        <begin position="225"/>
        <end position="374"/>
    </location>
</feature>
<evidence type="ECO:0000259" key="7">
    <source>
        <dbReference type="Pfam" id="PF02770"/>
    </source>
</evidence>
<dbReference type="InterPro" id="IPR009075">
    <property type="entry name" value="AcylCo_DH/oxidase_C"/>
</dbReference>
<evidence type="ECO:0000313" key="10">
    <source>
        <dbReference type="Proteomes" id="UP001232973"/>
    </source>
</evidence>
<evidence type="ECO:0000259" key="6">
    <source>
        <dbReference type="Pfam" id="PF00441"/>
    </source>
</evidence>
<keyword evidence="4 5" id="KW-0274">FAD</keyword>
<dbReference type="Pfam" id="PF02770">
    <property type="entry name" value="Acyl-CoA_dh_M"/>
    <property type="match status" value="1"/>
</dbReference>
<keyword evidence="5" id="KW-0560">Oxidoreductase</keyword>
<evidence type="ECO:0000313" key="9">
    <source>
        <dbReference type="EMBL" id="MDQ0191464.1"/>
    </source>
</evidence>
<dbReference type="Proteomes" id="UP001232973">
    <property type="component" value="Unassembled WGS sequence"/>
</dbReference>
<evidence type="ECO:0000256" key="1">
    <source>
        <dbReference type="ARBA" id="ARBA00001974"/>
    </source>
</evidence>
<keyword evidence="3 5" id="KW-0285">Flavoprotein</keyword>
<dbReference type="InterPro" id="IPR009100">
    <property type="entry name" value="AcylCoA_DH/oxidase_NM_dom_sf"/>
</dbReference>
<feature type="domain" description="Acyl-CoA oxidase/dehydrogenase middle" evidence="7">
    <location>
        <begin position="123"/>
        <end position="213"/>
    </location>
</feature>
<dbReference type="PANTHER" id="PTHR43884:SF12">
    <property type="entry name" value="ISOVALERYL-COA DEHYDROGENASE, MITOCHONDRIAL-RELATED"/>
    <property type="match status" value="1"/>
</dbReference>
<dbReference type="Pfam" id="PF02771">
    <property type="entry name" value="Acyl-CoA_dh_N"/>
    <property type="match status" value="1"/>
</dbReference>
<dbReference type="Gene3D" id="1.20.140.10">
    <property type="entry name" value="Butyryl-CoA Dehydrogenase, subunit A, domain 3"/>
    <property type="match status" value="1"/>
</dbReference>
<evidence type="ECO:0000256" key="3">
    <source>
        <dbReference type="ARBA" id="ARBA00022630"/>
    </source>
</evidence>
<organism evidence="9 10">
    <name type="scientific">Alicyclobacillus cycloheptanicus</name>
    <dbReference type="NCBI Taxonomy" id="1457"/>
    <lineage>
        <taxon>Bacteria</taxon>
        <taxon>Bacillati</taxon>
        <taxon>Bacillota</taxon>
        <taxon>Bacilli</taxon>
        <taxon>Bacillales</taxon>
        <taxon>Alicyclobacillaceae</taxon>
        <taxon>Alicyclobacillus</taxon>
    </lineage>
</organism>
<gene>
    <name evidence="9" type="ORF">J2S03_003335</name>
</gene>
<evidence type="ECO:0000256" key="4">
    <source>
        <dbReference type="ARBA" id="ARBA00022827"/>
    </source>
</evidence>
<dbReference type="InterPro" id="IPR013786">
    <property type="entry name" value="AcylCoA_DH/ox_N"/>
</dbReference>
<name>A0ABT9XN57_9BACL</name>
<dbReference type="EMBL" id="JAUSTP010000045">
    <property type="protein sequence ID" value="MDQ0191464.1"/>
    <property type="molecule type" value="Genomic_DNA"/>
</dbReference>
<evidence type="ECO:0000259" key="8">
    <source>
        <dbReference type="Pfam" id="PF02771"/>
    </source>
</evidence>
<dbReference type="SUPFAM" id="SSF47203">
    <property type="entry name" value="Acyl-CoA dehydrogenase C-terminal domain-like"/>
    <property type="match status" value="1"/>
</dbReference>
<dbReference type="Pfam" id="PF00441">
    <property type="entry name" value="Acyl-CoA_dh_1"/>
    <property type="match status" value="1"/>
</dbReference>
<evidence type="ECO:0000256" key="5">
    <source>
        <dbReference type="RuleBase" id="RU362125"/>
    </source>
</evidence>
<dbReference type="RefSeq" id="WP_274454811.1">
    <property type="nucleotide sequence ID" value="NZ_CP067097.1"/>
</dbReference>
<dbReference type="Gene3D" id="1.10.540.10">
    <property type="entry name" value="Acyl-CoA dehydrogenase/oxidase, N-terminal domain"/>
    <property type="match status" value="1"/>
</dbReference>
<dbReference type="InterPro" id="IPR046373">
    <property type="entry name" value="Acyl-CoA_Oxase/DH_mid-dom_sf"/>
</dbReference>
<protein>
    <submittedName>
        <fullName evidence="9">Alkylation response protein AidB-like acyl-CoA dehydrogenase</fullName>
    </submittedName>
</protein>
<reference evidence="9 10" key="1">
    <citation type="submission" date="2023-07" db="EMBL/GenBank/DDBJ databases">
        <title>Genomic Encyclopedia of Type Strains, Phase IV (KMG-IV): sequencing the most valuable type-strain genomes for metagenomic binning, comparative biology and taxonomic classification.</title>
        <authorList>
            <person name="Goeker M."/>
        </authorList>
    </citation>
    <scope>NUCLEOTIDE SEQUENCE [LARGE SCALE GENOMIC DNA]</scope>
    <source>
        <strain evidence="9 10">DSM 4006</strain>
    </source>
</reference>
<evidence type="ECO:0000256" key="2">
    <source>
        <dbReference type="ARBA" id="ARBA00009347"/>
    </source>
</evidence>
<dbReference type="InterPro" id="IPR006091">
    <property type="entry name" value="Acyl-CoA_Oxase/DH_mid-dom"/>
</dbReference>
<accession>A0ABT9XN57</accession>
<sequence length="387" mass="42022">MDFDVTAEQKLFVESVTAFGQRYFADGAYAEEEPEGYPHKYLRLLANQGLTGICLPESHGGLGGSLMDAVLAIEAMAQVAPRAADMIQATNFGAIQQIAAYGTEAIQARFLPALLTGERLVSVGMSEPNAGSATTEIATTATYTDDGVVIRGGKTFNTNGSHADLWVVWVRFGPGTRGIGCVIVERGTPGLDVNATSRFISGEPYAMLSFDDCVIPKDYVMLDHDGFKKLFTVFNIERLGNAARSLAYGEKALSLSVDYLKERRQFGQRLADFQGLRWKIADMKVQLESAKMLLYRAAADADKNGGVPNPAYCSLAKLACNEAGFFAANEALQMFGGYGYTAEGPIQYMFRRTRGWMIAGGTVEIQRNQIATHLLGKPERPGKETGR</sequence>